<dbReference type="RefSeq" id="WP_373305431.1">
    <property type="nucleotide sequence ID" value="NZ_BMYK01000023.1"/>
</dbReference>
<evidence type="ECO:0000313" key="3">
    <source>
        <dbReference type="Proteomes" id="UP000626210"/>
    </source>
</evidence>
<evidence type="ECO:0000256" key="1">
    <source>
        <dbReference type="SAM" id="SignalP"/>
    </source>
</evidence>
<gene>
    <name evidence="2" type="ORF">GCM10007320_51330</name>
</gene>
<reference evidence="3" key="1">
    <citation type="journal article" date="2019" name="Int. J. Syst. Evol. Microbiol.">
        <title>The Global Catalogue of Microorganisms (GCM) 10K type strain sequencing project: providing services to taxonomists for standard genome sequencing and annotation.</title>
        <authorList>
            <consortium name="The Broad Institute Genomics Platform"/>
            <consortium name="The Broad Institute Genome Sequencing Center for Infectious Disease"/>
            <person name="Wu L."/>
            <person name="Ma J."/>
        </authorList>
    </citation>
    <scope>NUCLEOTIDE SEQUENCE [LARGE SCALE GENOMIC DNA]</scope>
    <source>
        <strain evidence="3">KCTC 23314</strain>
    </source>
</reference>
<dbReference type="InterPro" id="IPR021557">
    <property type="entry name" value="DUF3016"/>
</dbReference>
<feature type="signal peptide" evidence="1">
    <location>
        <begin position="1"/>
        <end position="21"/>
    </location>
</feature>
<protein>
    <recommendedName>
        <fullName evidence="4">DUF3016 domain-containing protein</fullName>
    </recommendedName>
</protein>
<sequence>MPAMPSRWALLLATAMLAACATPRPTGAPPGAVSVSWSDPARFSDTRENHRDTPAAREAWLSALARHLAEKAAAVLPRDEKLEVRITDVQRAGGFEPWRGPQASDLRVVRDVYPPRIDLDFQRLAADGRVLQAGSRQLRDATFLMRPPRYSGDPLRFEKALLDDWVAREFGASH</sequence>
<comment type="caution">
    <text evidence="2">The sequence shown here is derived from an EMBL/GenBank/DDBJ whole genome shotgun (WGS) entry which is preliminary data.</text>
</comment>
<keyword evidence="3" id="KW-1185">Reference proteome</keyword>
<dbReference type="Proteomes" id="UP000626210">
    <property type="component" value="Unassembled WGS sequence"/>
</dbReference>
<organism evidence="2 3">
    <name type="scientific">Pseudorhodoferax aquiterrae</name>
    <dbReference type="NCBI Taxonomy" id="747304"/>
    <lineage>
        <taxon>Bacteria</taxon>
        <taxon>Pseudomonadati</taxon>
        <taxon>Pseudomonadota</taxon>
        <taxon>Betaproteobacteria</taxon>
        <taxon>Burkholderiales</taxon>
        <taxon>Comamonadaceae</taxon>
    </lineage>
</organism>
<dbReference type="Pfam" id="PF11454">
    <property type="entry name" value="DUF3016"/>
    <property type="match status" value="1"/>
</dbReference>
<dbReference type="EMBL" id="BMYK01000023">
    <property type="protein sequence ID" value="GHC96965.1"/>
    <property type="molecule type" value="Genomic_DNA"/>
</dbReference>
<feature type="chain" id="PRO_5045475814" description="DUF3016 domain-containing protein" evidence="1">
    <location>
        <begin position="22"/>
        <end position="174"/>
    </location>
</feature>
<keyword evidence="1" id="KW-0732">Signal</keyword>
<evidence type="ECO:0008006" key="4">
    <source>
        <dbReference type="Google" id="ProtNLM"/>
    </source>
</evidence>
<accession>A0ABQ3G8D3</accession>
<proteinExistence type="predicted"/>
<evidence type="ECO:0000313" key="2">
    <source>
        <dbReference type="EMBL" id="GHC96965.1"/>
    </source>
</evidence>
<name>A0ABQ3G8D3_9BURK</name>
<dbReference type="PROSITE" id="PS51257">
    <property type="entry name" value="PROKAR_LIPOPROTEIN"/>
    <property type="match status" value="1"/>
</dbReference>